<reference evidence="6 7" key="1">
    <citation type="submission" date="2019-03" db="EMBL/GenBank/DDBJ databases">
        <title>Whole genome sequence of a novel Rubrobacter taiwanensis strain, isolated from Yellowstone National Park.</title>
        <authorList>
            <person name="Freed S."/>
            <person name="Ramaley R.F."/>
            <person name="Kyndt J.A."/>
        </authorList>
    </citation>
    <scope>NUCLEOTIDE SEQUENCE [LARGE SCALE GENOMIC DNA]</scope>
    <source>
        <strain evidence="6 7">Yellowstone</strain>
    </source>
</reference>
<accession>A0A4R1BFS5</accession>
<evidence type="ECO:0000313" key="6">
    <source>
        <dbReference type="EMBL" id="TCJ16021.1"/>
    </source>
</evidence>
<feature type="region of interest" description="Disordered" evidence="4">
    <location>
        <begin position="147"/>
        <end position="181"/>
    </location>
</feature>
<comment type="caution">
    <text evidence="6">The sequence shown here is derived from an EMBL/GenBank/DDBJ whole genome shotgun (WGS) entry which is preliminary data.</text>
</comment>
<organism evidence="6 7">
    <name type="scientific">Rubrobacter taiwanensis</name>
    <dbReference type="NCBI Taxonomy" id="185139"/>
    <lineage>
        <taxon>Bacteria</taxon>
        <taxon>Bacillati</taxon>
        <taxon>Actinomycetota</taxon>
        <taxon>Rubrobacteria</taxon>
        <taxon>Rubrobacterales</taxon>
        <taxon>Rubrobacteraceae</taxon>
        <taxon>Rubrobacter</taxon>
    </lineage>
</organism>
<gene>
    <name evidence="6" type="ORF">E0L93_11090</name>
</gene>
<dbReference type="GO" id="GO:0015995">
    <property type="term" value="P:chlorophyll biosynthetic process"/>
    <property type="evidence" value="ECO:0007669"/>
    <property type="project" value="UniProtKB-KW"/>
</dbReference>
<dbReference type="EMBL" id="SKBU01000019">
    <property type="protein sequence ID" value="TCJ16021.1"/>
    <property type="molecule type" value="Genomic_DNA"/>
</dbReference>
<dbReference type="InterPro" id="IPR050293">
    <property type="entry name" value="LIPOR_BchN/ChlN"/>
</dbReference>
<evidence type="ECO:0000259" key="5">
    <source>
        <dbReference type="Pfam" id="PF00148"/>
    </source>
</evidence>
<sequence length="428" mass="45673">MTILNEAGTPDTVSPLYCIGHLGEALPHALFVVVGTRAEAFAARTLLSTFGPDCARTAYVVLDPEPPERGALAAEVGRAARRYRECELCILVVGRTARLLGIDLSGEAGLIERRLHLAVHALELPSGGFTTSLEDSALAALLRRAPADAPGREEGPPKERGGFLSGLLGRRPEDSRTPGLRPVVLAGRASPDCRRRLAGELEQAGLEVAGFIPSPPPEEMPPVGPETVVAPLQPYLTETLRAAQERGAGVVHTLAPVGVDGTARFIRDVARAAGREINELARAREALAEVEGLRNRLRGLRVFLTGDTGLEIPLARTLAGAGAVILEVGTPRIARPALVPELQTLGVEIDIVEAPEWTRQIERVEESRPDLVIAGPGLYAPLTARGHLCRLSLDFLSGDIYGYAGARRLLELFITPLDRASKLDALEL</sequence>
<protein>
    <recommendedName>
        <fullName evidence="5">Nitrogenase/oxidoreductase component 1 domain-containing protein</fullName>
    </recommendedName>
</protein>
<keyword evidence="1" id="KW-0602">Photosynthesis</keyword>
<evidence type="ECO:0000256" key="1">
    <source>
        <dbReference type="ARBA" id="ARBA00022531"/>
    </source>
</evidence>
<keyword evidence="3" id="KW-0149">Chlorophyll biosynthesis</keyword>
<dbReference type="SUPFAM" id="SSF53807">
    <property type="entry name" value="Helical backbone' metal receptor"/>
    <property type="match status" value="1"/>
</dbReference>
<dbReference type="RefSeq" id="WP_132691894.1">
    <property type="nucleotide sequence ID" value="NZ_SKBU01000019.1"/>
</dbReference>
<evidence type="ECO:0000256" key="3">
    <source>
        <dbReference type="ARBA" id="ARBA00023171"/>
    </source>
</evidence>
<dbReference type="GO" id="GO:0016491">
    <property type="term" value="F:oxidoreductase activity"/>
    <property type="evidence" value="ECO:0007669"/>
    <property type="project" value="UniProtKB-KW"/>
</dbReference>
<proteinExistence type="predicted"/>
<evidence type="ECO:0000313" key="7">
    <source>
        <dbReference type="Proteomes" id="UP000295244"/>
    </source>
</evidence>
<dbReference type="OrthoDB" id="5714774at2"/>
<dbReference type="Proteomes" id="UP000295244">
    <property type="component" value="Unassembled WGS sequence"/>
</dbReference>
<dbReference type="AlphaFoldDB" id="A0A4R1BFS5"/>
<keyword evidence="2" id="KW-0560">Oxidoreductase</keyword>
<keyword evidence="7" id="KW-1185">Reference proteome</keyword>
<dbReference type="PANTHER" id="PTHR39429">
    <property type="entry name" value="LIGHT-INDEPENDENT PROTOCHLOROPHYLLIDE REDUCTASE SUBUNIT N"/>
    <property type="match status" value="1"/>
</dbReference>
<dbReference type="Gene3D" id="3.40.50.1980">
    <property type="entry name" value="Nitrogenase molybdenum iron protein domain"/>
    <property type="match status" value="3"/>
</dbReference>
<evidence type="ECO:0000256" key="4">
    <source>
        <dbReference type="SAM" id="MobiDB-lite"/>
    </source>
</evidence>
<dbReference type="InterPro" id="IPR000510">
    <property type="entry name" value="Nase/OxRdtase_comp1"/>
</dbReference>
<dbReference type="Pfam" id="PF00148">
    <property type="entry name" value="Oxidored_nitro"/>
    <property type="match status" value="1"/>
</dbReference>
<feature type="compositionally biased region" description="Basic and acidic residues" evidence="4">
    <location>
        <begin position="150"/>
        <end position="161"/>
    </location>
</feature>
<dbReference type="PANTHER" id="PTHR39429:SF3">
    <property type="entry name" value="LIGHT-INDEPENDENT PROTOCHLOROPHYLLIDE REDUCTASE SUBUNIT N"/>
    <property type="match status" value="1"/>
</dbReference>
<name>A0A4R1BFS5_9ACTN</name>
<evidence type="ECO:0000256" key="2">
    <source>
        <dbReference type="ARBA" id="ARBA00023002"/>
    </source>
</evidence>
<dbReference type="GO" id="GO:0015979">
    <property type="term" value="P:photosynthesis"/>
    <property type="evidence" value="ECO:0007669"/>
    <property type="project" value="UniProtKB-KW"/>
</dbReference>
<feature type="domain" description="Nitrogenase/oxidoreductase component 1" evidence="5">
    <location>
        <begin position="192"/>
        <end position="413"/>
    </location>
</feature>